<dbReference type="InterPro" id="IPR038670">
    <property type="entry name" value="HslJ-like_sf"/>
</dbReference>
<dbReference type="Gene3D" id="2.40.128.270">
    <property type="match status" value="1"/>
</dbReference>
<organism evidence="3 4">
    <name type="scientific">Compostibacter hankyongensis</name>
    <dbReference type="NCBI Taxonomy" id="1007089"/>
    <lineage>
        <taxon>Bacteria</taxon>
        <taxon>Pseudomonadati</taxon>
        <taxon>Bacteroidota</taxon>
        <taxon>Chitinophagia</taxon>
        <taxon>Chitinophagales</taxon>
        <taxon>Chitinophagaceae</taxon>
        <taxon>Compostibacter</taxon>
    </lineage>
</organism>
<protein>
    <recommendedName>
        <fullName evidence="2">DUF306 domain-containing protein</fullName>
    </recommendedName>
</protein>
<dbReference type="InterPro" id="IPR053147">
    <property type="entry name" value="Hsp_HslJ-like"/>
</dbReference>
<accession>A0ABP8G9P1</accession>
<name>A0ABP8G9P1_9BACT</name>
<evidence type="ECO:0000313" key="4">
    <source>
        <dbReference type="Proteomes" id="UP001501207"/>
    </source>
</evidence>
<dbReference type="PROSITE" id="PS51257">
    <property type="entry name" value="PROKAR_LIPOPROTEIN"/>
    <property type="match status" value="1"/>
</dbReference>
<comment type="caution">
    <text evidence="3">The sequence shown here is derived from an EMBL/GenBank/DDBJ whole genome shotgun (WGS) entry which is preliminary data.</text>
</comment>
<dbReference type="PANTHER" id="PTHR35535">
    <property type="entry name" value="HEAT SHOCK PROTEIN HSLJ"/>
    <property type="match status" value="1"/>
</dbReference>
<dbReference type="EMBL" id="BAABFN010000022">
    <property type="protein sequence ID" value="GAA4320222.1"/>
    <property type="molecule type" value="Genomic_DNA"/>
</dbReference>
<evidence type="ECO:0000256" key="1">
    <source>
        <dbReference type="SAM" id="SignalP"/>
    </source>
</evidence>
<gene>
    <name evidence="3" type="ORF">GCM10023143_34240</name>
</gene>
<dbReference type="PANTHER" id="PTHR35535:SF1">
    <property type="entry name" value="HEAT SHOCK PROTEIN HSLJ"/>
    <property type="match status" value="1"/>
</dbReference>
<sequence>MKKVRSGILFLSLALLLGACGTQKSASGGKSKKTAALEDTRWVLTEMKGQPVVLPAGGKEVYIYLNSDKKSISGFAGCNGIGGSYSTGEKSTIHFQTLSTKMYCQSGMELEDFMLKALNEADHYHIEGKKLYLFKGQEPLIFFEATASDTANQLPPAAPAQ</sequence>
<feature type="chain" id="PRO_5047476995" description="DUF306 domain-containing protein" evidence="1">
    <location>
        <begin position="27"/>
        <end position="161"/>
    </location>
</feature>
<feature type="signal peptide" evidence="1">
    <location>
        <begin position="1"/>
        <end position="26"/>
    </location>
</feature>
<keyword evidence="1" id="KW-0732">Signal</keyword>
<dbReference type="InterPro" id="IPR005184">
    <property type="entry name" value="DUF306_Meta_HslJ"/>
</dbReference>
<keyword evidence="4" id="KW-1185">Reference proteome</keyword>
<reference evidence="4" key="1">
    <citation type="journal article" date="2019" name="Int. J. Syst. Evol. Microbiol.">
        <title>The Global Catalogue of Microorganisms (GCM) 10K type strain sequencing project: providing services to taxonomists for standard genome sequencing and annotation.</title>
        <authorList>
            <consortium name="The Broad Institute Genomics Platform"/>
            <consortium name="The Broad Institute Genome Sequencing Center for Infectious Disease"/>
            <person name="Wu L."/>
            <person name="Ma J."/>
        </authorList>
    </citation>
    <scope>NUCLEOTIDE SEQUENCE [LARGE SCALE GENOMIC DNA]</scope>
    <source>
        <strain evidence="4">JCM 17664</strain>
    </source>
</reference>
<proteinExistence type="predicted"/>
<dbReference type="RefSeq" id="WP_344981677.1">
    <property type="nucleotide sequence ID" value="NZ_BAABFN010000022.1"/>
</dbReference>
<evidence type="ECO:0000259" key="2">
    <source>
        <dbReference type="Pfam" id="PF03724"/>
    </source>
</evidence>
<dbReference type="Proteomes" id="UP001501207">
    <property type="component" value="Unassembled WGS sequence"/>
</dbReference>
<feature type="domain" description="DUF306" evidence="2">
    <location>
        <begin position="35"/>
        <end position="143"/>
    </location>
</feature>
<evidence type="ECO:0000313" key="3">
    <source>
        <dbReference type="EMBL" id="GAA4320222.1"/>
    </source>
</evidence>
<dbReference type="Pfam" id="PF03724">
    <property type="entry name" value="META"/>
    <property type="match status" value="1"/>
</dbReference>